<feature type="region of interest" description="Disordered" evidence="7">
    <location>
        <begin position="37"/>
        <end position="75"/>
    </location>
</feature>
<evidence type="ECO:0000256" key="7">
    <source>
        <dbReference type="SAM" id="MobiDB-lite"/>
    </source>
</evidence>
<keyword evidence="2 6" id="KW-0175">Coiled coil</keyword>
<evidence type="ECO:0000313" key="9">
    <source>
        <dbReference type="EMBL" id="KYQ93168.1"/>
    </source>
</evidence>
<keyword evidence="4" id="KW-0539">Nucleus</keyword>
<evidence type="ECO:0000259" key="8">
    <source>
        <dbReference type="Pfam" id="PF18517"/>
    </source>
</evidence>
<comment type="caution">
    <text evidence="9">The sequence shown here is derived from an EMBL/GenBank/DDBJ whole genome shotgun (WGS) entry which is preliminary data.</text>
</comment>
<feature type="domain" description="Leucine zipper with capping helix" evidence="8">
    <location>
        <begin position="146"/>
        <end position="200"/>
    </location>
</feature>
<feature type="compositionally biased region" description="Basic and acidic residues" evidence="7">
    <location>
        <begin position="66"/>
        <end position="75"/>
    </location>
</feature>
<dbReference type="InterPro" id="IPR040661">
    <property type="entry name" value="LZ3wCH"/>
</dbReference>
<reference evidence="9 10" key="1">
    <citation type="submission" date="2015-12" db="EMBL/GenBank/DDBJ databases">
        <title>Dictyostelia acquired genes for synthesis and detection of signals that induce cell-type specialization by lateral gene transfer from prokaryotes.</title>
        <authorList>
            <person name="Gloeckner G."/>
            <person name="Schaap P."/>
        </authorList>
    </citation>
    <scope>NUCLEOTIDE SEQUENCE [LARGE SCALE GENOMIC DNA]</scope>
    <source>
        <strain evidence="9 10">TK</strain>
    </source>
</reference>
<protein>
    <submittedName>
        <fullName evidence="9">Homologous-pairing protein 2</fullName>
    </submittedName>
</protein>
<evidence type="ECO:0000256" key="6">
    <source>
        <dbReference type="SAM" id="Coils"/>
    </source>
</evidence>
<evidence type="ECO:0000256" key="4">
    <source>
        <dbReference type="ARBA" id="ARBA00023242"/>
    </source>
</evidence>
<organism evidence="9 10">
    <name type="scientific">Tieghemostelium lacteum</name>
    <name type="common">Slime mold</name>
    <name type="synonym">Dictyostelium lacteum</name>
    <dbReference type="NCBI Taxonomy" id="361077"/>
    <lineage>
        <taxon>Eukaryota</taxon>
        <taxon>Amoebozoa</taxon>
        <taxon>Evosea</taxon>
        <taxon>Eumycetozoa</taxon>
        <taxon>Dictyostelia</taxon>
        <taxon>Dictyosteliales</taxon>
        <taxon>Raperosteliaceae</taxon>
        <taxon>Tieghemostelium</taxon>
    </lineage>
</organism>
<dbReference type="STRING" id="361077.A0A151ZGQ6"/>
<proteinExistence type="predicted"/>
<keyword evidence="3" id="KW-0233">DNA recombination</keyword>
<name>A0A151ZGQ6_TIELA</name>
<dbReference type="AlphaFoldDB" id="A0A151ZGQ6"/>
<dbReference type="PANTHER" id="PTHR15938">
    <property type="entry name" value="TBP-1 INTERACTING PROTEIN"/>
    <property type="match status" value="1"/>
</dbReference>
<dbReference type="OMA" id="CIYTEIG"/>
<dbReference type="InParanoid" id="A0A151ZGQ6"/>
<feature type="compositionally biased region" description="Acidic residues" evidence="7">
    <location>
        <begin position="43"/>
        <end position="65"/>
    </location>
</feature>
<dbReference type="GO" id="GO:0003690">
    <property type="term" value="F:double-stranded DNA binding"/>
    <property type="evidence" value="ECO:0007669"/>
    <property type="project" value="TreeGrafter"/>
</dbReference>
<feature type="coiled-coil region" evidence="6">
    <location>
        <begin position="75"/>
        <end position="139"/>
    </location>
</feature>
<dbReference type="Proteomes" id="UP000076078">
    <property type="component" value="Unassembled WGS sequence"/>
</dbReference>
<dbReference type="GO" id="GO:0000794">
    <property type="term" value="C:condensed nuclear chromosome"/>
    <property type="evidence" value="ECO:0007669"/>
    <property type="project" value="TreeGrafter"/>
</dbReference>
<keyword evidence="10" id="KW-1185">Reference proteome</keyword>
<evidence type="ECO:0000256" key="3">
    <source>
        <dbReference type="ARBA" id="ARBA00023172"/>
    </source>
</evidence>
<dbReference type="GO" id="GO:0120230">
    <property type="term" value="F:recombinase activator activity"/>
    <property type="evidence" value="ECO:0007669"/>
    <property type="project" value="TreeGrafter"/>
</dbReference>
<evidence type="ECO:0000256" key="5">
    <source>
        <dbReference type="ARBA" id="ARBA00023254"/>
    </source>
</evidence>
<dbReference type="GO" id="GO:0000709">
    <property type="term" value="P:meiotic joint molecule formation"/>
    <property type="evidence" value="ECO:0007669"/>
    <property type="project" value="TreeGrafter"/>
</dbReference>
<evidence type="ECO:0000313" key="10">
    <source>
        <dbReference type="Proteomes" id="UP000076078"/>
    </source>
</evidence>
<dbReference type="GO" id="GO:0120231">
    <property type="term" value="C:DNA recombinase auxiliary factor complex"/>
    <property type="evidence" value="ECO:0007669"/>
    <property type="project" value="TreeGrafter"/>
</dbReference>
<evidence type="ECO:0000256" key="2">
    <source>
        <dbReference type="ARBA" id="ARBA00023054"/>
    </source>
</evidence>
<gene>
    <name evidence="9" type="ORF">DLAC_05802</name>
</gene>
<dbReference type="EMBL" id="LODT01000028">
    <property type="protein sequence ID" value="KYQ93168.1"/>
    <property type="molecule type" value="Genomic_DNA"/>
</dbReference>
<dbReference type="PANTHER" id="PTHR15938:SF0">
    <property type="entry name" value="HOMOLOGOUS-PAIRING PROTEIN 2 HOMOLOG"/>
    <property type="match status" value="1"/>
</dbReference>
<dbReference type="GO" id="GO:0010774">
    <property type="term" value="P:meiotic strand invasion involved in reciprocal meiotic recombination"/>
    <property type="evidence" value="ECO:0007669"/>
    <property type="project" value="TreeGrafter"/>
</dbReference>
<dbReference type="Pfam" id="PF18517">
    <property type="entry name" value="LZ3wCH"/>
    <property type="match status" value="1"/>
</dbReference>
<dbReference type="OrthoDB" id="272266at2759"/>
<keyword evidence="5" id="KW-0469">Meiosis</keyword>
<dbReference type="FunCoup" id="A0A151ZGQ6">
    <property type="interactions" value="92"/>
</dbReference>
<accession>A0A151ZGQ6</accession>
<sequence>MESLCPNIGKTQLLKTLKSMGDKGMISMKDTGKSFLYWRKPDDEDDNNDSQNSEDDEEIDIESEDKEEKPKKLTIEELSQEVEQLKSKIDKEKETLKELTTKSRDISKQSTNDEIQKDIDVLMTSNKELSQKLISLKKNATKCTEADKNKLIQEHVKTRREWTKRKALFDNILSTILENSNKKKKDLKEICGWETDLEVGVKMIEDRDPKATKTPVFKRLRT</sequence>
<evidence type="ECO:0000256" key="1">
    <source>
        <dbReference type="ARBA" id="ARBA00004123"/>
    </source>
</evidence>
<comment type="subcellular location">
    <subcellularLocation>
        <location evidence="1">Nucleus</location>
    </subcellularLocation>
</comment>
<dbReference type="GO" id="GO:0007129">
    <property type="term" value="P:homologous chromosome pairing at meiosis"/>
    <property type="evidence" value="ECO:0007669"/>
    <property type="project" value="TreeGrafter"/>
</dbReference>